<evidence type="ECO:0000259" key="4">
    <source>
        <dbReference type="PROSITE" id="PS51203"/>
    </source>
</evidence>
<evidence type="ECO:0000256" key="1">
    <source>
        <dbReference type="SAM" id="Coils"/>
    </source>
</evidence>
<reference evidence="6" key="1">
    <citation type="submission" date="2014-03" db="EMBL/GenBank/DDBJ databases">
        <authorList>
            <person name="Aksoy S."/>
            <person name="Warren W."/>
            <person name="Wilson R.K."/>
        </authorList>
    </citation>
    <scope>NUCLEOTIDE SEQUENCE [LARGE SCALE GENOMIC DNA]</scope>
    <source>
        <strain evidence="6">IAEA</strain>
    </source>
</reference>
<feature type="compositionally biased region" description="Basic residues" evidence="2">
    <location>
        <begin position="1"/>
        <end position="10"/>
    </location>
</feature>
<dbReference type="Pfam" id="PF04969">
    <property type="entry name" value="CS"/>
    <property type="match status" value="1"/>
</dbReference>
<dbReference type="InterPro" id="IPR044563">
    <property type="entry name" value="Sgt1-like"/>
</dbReference>
<keyword evidence="1" id="KW-0175">Coiled coil</keyword>
<dbReference type="PANTHER" id="PTHR45862">
    <property type="entry name" value="PROTEIN SGT1 HOMOLOG"/>
    <property type="match status" value="1"/>
</dbReference>
<protein>
    <recommendedName>
        <fullName evidence="7">CS domain-containing protein</fullName>
    </recommendedName>
</protein>
<evidence type="ECO:0000256" key="2">
    <source>
        <dbReference type="SAM" id="MobiDB-lite"/>
    </source>
</evidence>
<feature type="coiled-coil region" evidence="1">
    <location>
        <begin position="157"/>
        <end position="184"/>
    </location>
</feature>
<dbReference type="Pfam" id="PF05002">
    <property type="entry name" value="SGS"/>
    <property type="match status" value="1"/>
</dbReference>
<organism evidence="5 6">
    <name type="scientific">Glossina brevipalpis</name>
    <dbReference type="NCBI Taxonomy" id="37001"/>
    <lineage>
        <taxon>Eukaryota</taxon>
        <taxon>Metazoa</taxon>
        <taxon>Ecdysozoa</taxon>
        <taxon>Arthropoda</taxon>
        <taxon>Hexapoda</taxon>
        <taxon>Insecta</taxon>
        <taxon>Pterygota</taxon>
        <taxon>Neoptera</taxon>
        <taxon>Endopterygota</taxon>
        <taxon>Diptera</taxon>
        <taxon>Brachycera</taxon>
        <taxon>Muscomorpha</taxon>
        <taxon>Hippoboscoidea</taxon>
        <taxon>Glossinidae</taxon>
        <taxon>Glossina</taxon>
    </lineage>
</organism>
<accession>A0A1A9W9L0</accession>
<name>A0A1A9W9L0_9MUSC</name>
<dbReference type="Proteomes" id="UP000091820">
    <property type="component" value="Unassembled WGS sequence"/>
</dbReference>
<dbReference type="SUPFAM" id="SSF49764">
    <property type="entry name" value="HSP20-like chaperones"/>
    <property type="match status" value="1"/>
</dbReference>
<feature type="domain" description="SGS" evidence="3">
    <location>
        <begin position="146"/>
        <end position="236"/>
    </location>
</feature>
<dbReference type="AlphaFoldDB" id="A0A1A9W9L0"/>
<dbReference type="PROSITE" id="PS51203">
    <property type="entry name" value="CS"/>
    <property type="match status" value="1"/>
</dbReference>
<dbReference type="InterPro" id="IPR007699">
    <property type="entry name" value="SGS_dom"/>
</dbReference>
<sequence>MNKRSAKKRPSVNNNTAEQYTKYKGPADVDSRDPSALGSLSLSLVKDQLIAKMSVRHDWYQSDAKVVVTVMLKNPKEKNYKVEIKPQHLNMIADGYELNLRLYAPVNVERSSYKDYPSKVEITLAKETGLRWEALEAKKETAAHALIALPPMHKKNWDTLAKELEKKEEEEAQSEEALQRLFKKIYSSSSPEVQKAMNKSFSESGGTVLSTNWNEVSKQPVEVKPPEGTEFKKWDEV</sequence>
<dbReference type="EnsemblMetazoa" id="GBRI011275-RA">
    <property type="protein sequence ID" value="GBRI011275-PA"/>
    <property type="gene ID" value="GBRI011275"/>
</dbReference>
<dbReference type="InterPro" id="IPR007052">
    <property type="entry name" value="CS_dom"/>
</dbReference>
<dbReference type="InterPro" id="IPR008978">
    <property type="entry name" value="HSP20-like_chaperone"/>
</dbReference>
<dbReference type="STRING" id="37001.A0A1A9W9L0"/>
<feature type="region of interest" description="Disordered" evidence="2">
    <location>
        <begin position="1"/>
        <end position="32"/>
    </location>
</feature>
<proteinExistence type="predicted"/>
<feature type="compositionally biased region" description="Basic and acidic residues" evidence="2">
    <location>
        <begin position="224"/>
        <end position="237"/>
    </location>
</feature>
<dbReference type="Gene3D" id="2.60.40.790">
    <property type="match status" value="1"/>
</dbReference>
<feature type="domain" description="CS" evidence="4">
    <location>
        <begin position="52"/>
        <end position="136"/>
    </location>
</feature>
<evidence type="ECO:0000313" key="5">
    <source>
        <dbReference type="EnsemblMetazoa" id="GBRI011275-PA"/>
    </source>
</evidence>
<keyword evidence="6" id="KW-1185">Reference proteome</keyword>
<reference evidence="5" key="2">
    <citation type="submission" date="2020-05" db="UniProtKB">
        <authorList>
            <consortium name="EnsemblMetazoa"/>
        </authorList>
    </citation>
    <scope>IDENTIFICATION</scope>
    <source>
        <strain evidence="5">IAEA</strain>
    </source>
</reference>
<dbReference type="VEuPathDB" id="VectorBase:GBRI011275"/>
<feature type="region of interest" description="Disordered" evidence="2">
    <location>
        <begin position="217"/>
        <end position="237"/>
    </location>
</feature>
<dbReference type="PROSITE" id="PS51048">
    <property type="entry name" value="SGS"/>
    <property type="match status" value="1"/>
</dbReference>
<evidence type="ECO:0008006" key="7">
    <source>
        <dbReference type="Google" id="ProtNLM"/>
    </source>
</evidence>
<evidence type="ECO:0000313" key="6">
    <source>
        <dbReference type="Proteomes" id="UP000091820"/>
    </source>
</evidence>
<evidence type="ECO:0000259" key="3">
    <source>
        <dbReference type="PROSITE" id="PS51048"/>
    </source>
</evidence>
<dbReference type="GO" id="GO:0051087">
    <property type="term" value="F:protein-folding chaperone binding"/>
    <property type="evidence" value="ECO:0007669"/>
    <property type="project" value="InterPro"/>
</dbReference>
<dbReference type="CDD" id="cd06466">
    <property type="entry name" value="p23_CS_SGT1_like"/>
    <property type="match status" value="1"/>
</dbReference>